<proteinExistence type="predicted"/>
<evidence type="ECO:0000256" key="1">
    <source>
        <dbReference type="SAM" id="Phobius"/>
    </source>
</evidence>
<keyword evidence="1" id="KW-0812">Transmembrane</keyword>
<reference evidence="2" key="1">
    <citation type="submission" date="2017-07" db="EMBL/GenBank/DDBJ databases">
        <authorList>
            <person name="Mikheyev A."/>
            <person name="Grau M."/>
        </authorList>
    </citation>
    <scope>NUCLEOTIDE SEQUENCE</scope>
    <source>
        <tissue evidence="2">Venom_gland</tissue>
    </source>
</reference>
<accession>A0A2D4MTN3</accession>
<protein>
    <submittedName>
        <fullName evidence="2">Uncharacterized protein</fullName>
    </submittedName>
</protein>
<keyword evidence="1" id="KW-1133">Transmembrane helix</keyword>
<organism evidence="2">
    <name type="scientific">Micrurus spixii</name>
    <name type="common">Amazon coral snake</name>
    <dbReference type="NCBI Taxonomy" id="129469"/>
    <lineage>
        <taxon>Eukaryota</taxon>
        <taxon>Metazoa</taxon>
        <taxon>Chordata</taxon>
        <taxon>Craniata</taxon>
        <taxon>Vertebrata</taxon>
        <taxon>Euteleostomi</taxon>
        <taxon>Lepidosauria</taxon>
        <taxon>Squamata</taxon>
        <taxon>Bifurcata</taxon>
        <taxon>Unidentata</taxon>
        <taxon>Episquamata</taxon>
        <taxon>Toxicofera</taxon>
        <taxon>Serpentes</taxon>
        <taxon>Colubroidea</taxon>
        <taxon>Elapidae</taxon>
        <taxon>Elapinae</taxon>
        <taxon>Micrurus</taxon>
    </lineage>
</organism>
<reference evidence="2" key="2">
    <citation type="submission" date="2017-11" db="EMBL/GenBank/DDBJ databases">
        <title>Coralsnake Venomics: Analyses of Venom Gland Transcriptomes and Proteomes of Six Brazilian Taxa.</title>
        <authorList>
            <person name="Aird S.D."/>
            <person name="Jorge da Silva N."/>
            <person name="Qiu L."/>
            <person name="Villar-Briones A."/>
            <person name="Aparecida-Saddi V."/>
            <person name="Campos-Telles M.P."/>
            <person name="Grau M."/>
            <person name="Mikheyev A.S."/>
        </authorList>
    </citation>
    <scope>NUCLEOTIDE SEQUENCE</scope>
    <source>
        <tissue evidence="2">Venom_gland</tissue>
    </source>
</reference>
<dbReference type="EMBL" id="IACM01112643">
    <property type="protein sequence ID" value="LAB36066.1"/>
    <property type="molecule type" value="Transcribed_RNA"/>
</dbReference>
<feature type="transmembrane region" description="Helical" evidence="1">
    <location>
        <begin position="80"/>
        <end position="104"/>
    </location>
</feature>
<keyword evidence="1" id="KW-0472">Membrane</keyword>
<dbReference type="AlphaFoldDB" id="A0A2D4MTN3"/>
<name>A0A2D4MTN3_9SAUR</name>
<evidence type="ECO:0000313" key="2">
    <source>
        <dbReference type="EMBL" id="LAB36066.1"/>
    </source>
</evidence>
<sequence length="115" mass="13412">MEDHPNYLEILVQRICNFAEHERRAKFLLPFKVNNFIKNIFPAAVTEYSTVEFVGILTFVQITDKEIRNAATHLTTAMEILLPIMVVIQGLPVLFLKTFIFDLWKLCYCAVRMMT</sequence>